<organism evidence="3">
    <name type="scientific">bioreactor metagenome</name>
    <dbReference type="NCBI Taxonomy" id="1076179"/>
    <lineage>
        <taxon>unclassified sequences</taxon>
        <taxon>metagenomes</taxon>
        <taxon>ecological metagenomes</taxon>
    </lineage>
</organism>
<dbReference type="AlphaFoldDB" id="A0A645BRE4"/>
<feature type="domain" description="DUF5648" evidence="2">
    <location>
        <begin position="346"/>
        <end position="486"/>
    </location>
</feature>
<dbReference type="Pfam" id="PF18885">
    <property type="entry name" value="DUF5648"/>
    <property type="match status" value="1"/>
</dbReference>
<feature type="domain" description="Peptidase S1" evidence="1">
    <location>
        <begin position="100"/>
        <end position="316"/>
    </location>
</feature>
<dbReference type="InterPro" id="IPR009003">
    <property type="entry name" value="Peptidase_S1_PA"/>
</dbReference>
<dbReference type="GO" id="GO:0006508">
    <property type="term" value="P:proteolysis"/>
    <property type="evidence" value="ECO:0007669"/>
    <property type="project" value="InterPro"/>
</dbReference>
<gene>
    <name evidence="3" type="ORF">SDC9_114696</name>
</gene>
<dbReference type="Gene3D" id="2.40.10.10">
    <property type="entry name" value="Trypsin-like serine proteases"/>
    <property type="match status" value="2"/>
</dbReference>
<evidence type="ECO:0000259" key="1">
    <source>
        <dbReference type="Pfam" id="PF00089"/>
    </source>
</evidence>
<name>A0A645BRE4_9ZZZZ</name>
<evidence type="ECO:0000313" key="3">
    <source>
        <dbReference type="EMBL" id="MPM67772.1"/>
    </source>
</evidence>
<dbReference type="Pfam" id="PF00089">
    <property type="entry name" value="Trypsin"/>
    <property type="match status" value="1"/>
</dbReference>
<dbReference type="PANTHER" id="PTHR36234">
    <property type="entry name" value="LYSYL ENDOPEPTIDASE"/>
    <property type="match status" value="1"/>
</dbReference>
<accession>A0A645BRE4</accession>
<dbReference type="InterPro" id="IPR001254">
    <property type="entry name" value="Trypsin_dom"/>
</dbReference>
<dbReference type="InterPro" id="IPR043708">
    <property type="entry name" value="DUF5648"/>
</dbReference>
<dbReference type="InterPro" id="IPR043504">
    <property type="entry name" value="Peptidase_S1_PA_chymotrypsin"/>
</dbReference>
<evidence type="ECO:0000259" key="2">
    <source>
        <dbReference type="Pfam" id="PF18885"/>
    </source>
</evidence>
<sequence>MLQVLESNRLAGDTSDAARTWWTPGAHADELTLEIELPPGTPSSAVQVSVPSVVHFFEELSRPVAEAEEAADAEAAPHITKVGESSFCEQDATCFDEYDAQRNAVARMIYVETDGAYACTGTLVNDTAGSRTPYFVTANHCISTQTVASTLQTYWFYRSPTCNAGTLSAASRTLQNGATLLYGTASPDFSLLRLNDTPPAGAVFAGWSAGSVERSSALVGIHHPAADLLKLSMGAVDGAATCMPQGDGYVGCLSDSATSMNGTYYRVKWSKGTTEGGSSGSGMFSNGALTGVLSSGTSSCFSMQAYSFYARFDSVFPALKQWLAAEPEARVDTTDNGSPSGTRSAVYRFYNYKTGAHFYTISAPERDFVIEAFPDFQYENVAFYAYPNATAGKDAVYRFYNSQTGAHFYTISAPERDFVIEAFPAFKFESTAWYAQTGEGNGATPIYRFYNSQTGAHFYTASAPERDFVISDFPNFHYEGPVYYVWTAP</sequence>
<dbReference type="EMBL" id="VSSQ01021882">
    <property type="protein sequence ID" value="MPM67772.1"/>
    <property type="molecule type" value="Genomic_DNA"/>
</dbReference>
<comment type="caution">
    <text evidence="3">The sequence shown here is derived from an EMBL/GenBank/DDBJ whole genome shotgun (WGS) entry which is preliminary data.</text>
</comment>
<reference evidence="3" key="1">
    <citation type="submission" date="2019-08" db="EMBL/GenBank/DDBJ databases">
        <authorList>
            <person name="Kucharzyk K."/>
            <person name="Murdoch R.W."/>
            <person name="Higgins S."/>
            <person name="Loffler F."/>
        </authorList>
    </citation>
    <scope>NUCLEOTIDE SEQUENCE</scope>
</reference>
<dbReference type="PANTHER" id="PTHR36234:SF5">
    <property type="entry name" value="LYSYL ENDOPEPTIDASE"/>
    <property type="match status" value="1"/>
</dbReference>
<dbReference type="GO" id="GO:0004252">
    <property type="term" value="F:serine-type endopeptidase activity"/>
    <property type="evidence" value="ECO:0007669"/>
    <property type="project" value="InterPro"/>
</dbReference>
<proteinExistence type="predicted"/>
<protein>
    <submittedName>
        <fullName evidence="3">Uncharacterized protein</fullName>
    </submittedName>
</protein>
<dbReference type="SUPFAM" id="SSF50494">
    <property type="entry name" value="Trypsin-like serine proteases"/>
    <property type="match status" value="1"/>
</dbReference>